<dbReference type="PANTHER" id="PTHR21392">
    <property type="entry name" value="TRNA-URIDINE AMINOCARBOXYPROPYLTRANSFERASE 2"/>
    <property type="match status" value="1"/>
</dbReference>
<dbReference type="PANTHER" id="PTHR21392:SF0">
    <property type="entry name" value="TRNA-URIDINE AMINOCARBOXYPROPYLTRANSFERASE 2"/>
    <property type="match status" value="1"/>
</dbReference>
<organism evidence="9">
    <name type="scientific">Ditylum brightwellii</name>
    <dbReference type="NCBI Taxonomy" id="49249"/>
    <lineage>
        <taxon>Eukaryota</taxon>
        <taxon>Sar</taxon>
        <taxon>Stramenopiles</taxon>
        <taxon>Ochrophyta</taxon>
        <taxon>Bacillariophyta</taxon>
        <taxon>Mediophyceae</taxon>
        <taxon>Lithodesmiophycidae</taxon>
        <taxon>Lithodesmiales</taxon>
        <taxon>Lithodesmiaceae</taxon>
        <taxon>Ditylum</taxon>
    </lineage>
</organism>
<dbReference type="EMBL" id="HBGN01011112">
    <property type="protein sequence ID" value="CAD9322573.1"/>
    <property type="molecule type" value="Transcribed_RNA"/>
</dbReference>
<comment type="similarity">
    <text evidence="5">Belongs to the TDD superfamily. DTWD2 family.</text>
</comment>
<feature type="domain" description="DTW" evidence="7">
    <location>
        <begin position="61"/>
        <end position="246"/>
    </location>
</feature>
<evidence type="ECO:0000256" key="2">
    <source>
        <dbReference type="ARBA" id="ARBA00022679"/>
    </source>
</evidence>
<keyword evidence="2" id="KW-0808">Transferase</keyword>
<evidence type="ECO:0000259" key="7">
    <source>
        <dbReference type="SMART" id="SM01144"/>
    </source>
</evidence>
<accession>A0A6U3QH46</accession>
<dbReference type="InterPro" id="IPR005636">
    <property type="entry name" value="DTW"/>
</dbReference>
<comment type="catalytic activity">
    <reaction evidence="6">
        <text>a uridine in tRNA + S-adenosyl-L-methionine = a 3-[(3S)-3-amino-3-carboxypropyl]uridine in tRNA + S-methyl-5'-thioadenosine + H(+)</text>
        <dbReference type="Rhea" id="RHEA:62432"/>
        <dbReference type="Rhea" id="RHEA-COMP:13339"/>
        <dbReference type="Rhea" id="RHEA-COMP:16092"/>
        <dbReference type="ChEBI" id="CHEBI:15378"/>
        <dbReference type="ChEBI" id="CHEBI:17509"/>
        <dbReference type="ChEBI" id="CHEBI:59789"/>
        <dbReference type="ChEBI" id="CHEBI:65315"/>
        <dbReference type="ChEBI" id="CHEBI:82930"/>
        <dbReference type="EC" id="2.5.1.25"/>
    </reaction>
</comment>
<keyword evidence="3" id="KW-0949">S-adenosyl-L-methionine</keyword>
<evidence type="ECO:0000256" key="6">
    <source>
        <dbReference type="ARBA" id="ARBA00048718"/>
    </source>
</evidence>
<evidence type="ECO:0000256" key="4">
    <source>
        <dbReference type="ARBA" id="ARBA00022694"/>
    </source>
</evidence>
<dbReference type="GO" id="GO:0008033">
    <property type="term" value="P:tRNA processing"/>
    <property type="evidence" value="ECO:0007669"/>
    <property type="project" value="UniProtKB-KW"/>
</dbReference>
<proteinExistence type="inferred from homology"/>
<name>A0A6U3QH46_9STRA</name>
<evidence type="ECO:0000313" key="9">
    <source>
        <dbReference type="EMBL" id="CAD9322573.1"/>
    </source>
</evidence>
<dbReference type="SMART" id="SM01144">
    <property type="entry name" value="DTW"/>
    <property type="match status" value="1"/>
</dbReference>
<protein>
    <recommendedName>
        <fullName evidence="1">tRNA-uridine aminocarboxypropyltransferase</fullName>
        <ecNumber evidence="1">2.5.1.25</ecNumber>
    </recommendedName>
</protein>
<evidence type="ECO:0000256" key="1">
    <source>
        <dbReference type="ARBA" id="ARBA00012386"/>
    </source>
</evidence>
<dbReference type="EMBL" id="HBGN01011111">
    <property type="protein sequence ID" value="CAD9322572.1"/>
    <property type="molecule type" value="Transcribed_RNA"/>
</dbReference>
<dbReference type="Pfam" id="PF03942">
    <property type="entry name" value="DTW"/>
    <property type="match status" value="1"/>
</dbReference>
<evidence type="ECO:0000256" key="3">
    <source>
        <dbReference type="ARBA" id="ARBA00022691"/>
    </source>
</evidence>
<dbReference type="EC" id="2.5.1.25" evidence="1"/>
<dbReference type="AlphaFoldDB" id="A0A6U3QH46"/>
<gene>
    <name evidence="8" type="ORF">DBRI1063_LOCUS7096</name>
    <name evidence="9" type="ORF">DBRI1063_LOCUS7097</name>
</gene>
<reference evidence="9" key="1">
    <citation type="submission" date="2021-01" db="EMBL/GenBank/DDBJ databases">
        <authorList>
            <person name="Corre E."/>
            <person name="Pelletier E."/>
            <person name="Niang G."/>
            <person name="Scheremetjew M."/>
            <person name="Finn R."/>
            <person name="Kale V."/>
            <person name="Holt S."/>
            <person name="Cochrane G."/>
            <person name="Meng A."/>
            <person name="Brown T."/>
            <person name="Cohen L."/>
        </authorList>
    </citation>
    <scope>NUCLEOTIDE SEQUENCE</scope>
    <source>
        <strain evidence="9">Pop2</strain>
    </source>
</reference>
<evidence type="ECO:0000313" key="8">
    <source>
        <dbReference type="EMBL" id="CAD9322572.1"/>
    </source>
</evidence>
<sequence>MFLILATTKPTTTTTNDIIQPSISPSSSPTDLSSYPPHLRAKIASSIAKGHRRERERTSTPRLLCAACSRPPSVCLCDSLPSSSLIQTETHVLILQHPNEFRKRKHFSTVPLIKLVLQNVVVKVGYAFDLECILNSVEYEWFDTKRQRPLLLYPSVDALNLEEDAHLLNTVPSSPKEECSDDDKSSKRNGNVLILIDGTWAEAKRMLRQSSPHLLEVCQPVQFASTTTKPSLYNAIRKEPKDHFYQH</sequence>
<dbReference type="GO" id="GO:0016432">
    <property type="term" value="F:tRNA-uridine aminocarboxypropyltransferase activity"/>
    <property type="evidence" value="ECO:0007669"/>
    <property type="project" value="UniProtKB-EC"/>
</dbReference>
<dbReference type="InterPro" id="IPR039262">
    <property type="entry name" value="DTWD2/TAPT"/>
</dbReference>
<evidence type="ECO:0000256" key="5">
    <source>
        <dbReference type="ARBA" id="ARBA00034489"/>
    </source>
</evidence>
<keyword evidence="4" id="KW-0819">tRNA processing</keyword>